<feature type="region of interest" description="Disordered" evidence="1">
    <location>
        <begin position="1"/>
        <end position="24"/>
    </location>
</feature>
<gene>
    <name evidence="2" type="ORF">GCM10010406_51350</name>
</gene>
<keyword evidence="3" id="KW-1185">Reference proteome</keyword>
<evidence type="ECO:0000256" key="1">
    <source>
        <dbReference type="SAM" id="MobiDB-lite"/>
    </source>
</evidence>
<evidence type="ECO:0000313" key="2">
    <source>
        <dbReference type="EMBL" id="GAA2508588.1"/>
    </source>
</evidence>
<feature type="region of interest" description="Disordered" evidence="1">
    <location>
        <begin position="73"/>
        <end position="123"/>
    </location>
</feature>
<dbReference type="EMBL" id="BAAATA010000045">
    <property type="protein sequence ID" value="GAA2508588.1"/>
    <property type="molecule type" value="Genomic_DNA"/>
</dbReference>
<accession>A0ABN3MTL5</accession>
<name>A0ABN3MTL5_9ACTN</name>
<protein>
    <submittedName>
        <fullName evidence="2">Uncharacterized protein</fullName>
    </submittedName>
</protein>
<organism evidence="2 3">
    <name type="scientific">Streptomyces thermolineatus</name>
    <dbReference type="NCBI Taxonomy" id="44033"/>
    <lineage>
        <taxon>Bacteria</taxon>
        <taxon>Bacillati</taxon>
        <taxon>Actinomycetota</taxon>
        <taxon>Actinomycetes</taxon>
        <taxon>Kitasatosporales</taxon>
        <taxon>Streptomycetaceae</taxon>
        <taxon>Streptomyces</taxon>
    </lineage>
</organism>
<comment type="caution">
    <text evidence="2">The sequence shown here is derived from an EMBL/GenBank/DDBJ whole genome shotgun (WGS) entry which is preliminary data.</text>
</comment>
<sequence>MCTLRQERTPGPARIGPVLGPAPSTGHRVLVRHGLHRLAFLDRPAGQVIRRHERARPGELVHVDLKKLGRVRPGAARVGRASVSDLAGRPGRAGRVGPGRRSEGPGRGGRRLPAVPGLRRGTR</sequence>
<feature type="compositionally biased region" description="Low complexity" evidence="1">
    <location>
        <begin position="73"/>
        <end position="95"/>
    </location>
</feature>
<evidence type="ECO:0000313" key="3">
    <source>
        <dbReference type="Proteomes" id="UP001501358"/>
    </source>
</evidence>
<proteinExistence type="predicted"/>
<feature type="compositionally biased region" description="Low complexity" evidence="1">
    <location>
        <begin position="111"/>
        <end position="123"/>
    </location>
</feature>
<reference evidence="2 3" key="1">
    <citation type="journal article" date="2019" name="Int. J. Syst. Evol. Microbiol.">
        <title>The Global Catalogue of Microorganisms (GCM) 10K type strain sequencing project: providing services to taxonomists for standard genome sequencing and annotation.</title>
        <authorList>
            <consortium name="The Broad Institute Genomics Platform"/>
            <consortium name="The Broad Institute Genome Sequencing Center for Infectious Disease"/>
            <person name="Wu L."/>
            <person name="Ma J."/>
        </authorList>
    </citation>
    <scope>NUCLEOTIDE SEQUENCE [LARGE SCALE GENOMIC DNA]</scope>
    <source>
        <strain evidence="2 3">JCM 6307</strain>
    </source>
</reference>
<dbReference type="Proteomes" id="UP001501358">
    <property type="component" value="Unassembled WGS sequence"/>
</dbReference>